<evidence type="ECO:0000313" key="2">
    <source>
        <dbReference type="Proteomes" id="UP001062846"/>
    </source>
</evidence>
<protein>
    <submittedName>
        <fullName evidence="1">Uncharacterized protein</fullName>
    </submittedName>
</protein>
<accession>A0ACC0M3Z6</accession>
<organism evidence="1 2">
    <name type="scientific">Rhododendron molle</name>
    <name type="common">Chinese azalea</name>
    <name type="synonym">Azalea mollis</name>
    <dbReference type="NCBI Taxonomy" id="49168"/>
    <lineage>
        <taxon>Eukaryota</taxon>
        <taxon>Viridiplantae</taxon>
        <taxon>Streptophyta</taxon>
        <taxon>Embryophyta</taxon>
        <taxon>Tracheophyta</taxon>
        <taxon>Spermatophyta</taxon>
        <taxon>Magnoliopsida</taxon>
        <taxon>eudicotyledons</taxon>
        <taxon>Gunneridae</taxon>
        <taxon>Pentapetalae</taxon>
        <taxon>asterids</taxon>
        <taxon>Ericales</taxon>
        <taxon>Ericaceae</taxon>
        <taxon>Ericoideae</taxon>
        <taxon>Rhodoreae</taxon>
        <taxon>Rhododendron</taxon>
    </lineage>
</organism>
<dbReference type="EMBL" id="CM046397">
    <property type="protein sequence ID" value="KAI8535294.1"/>
    <property type="molecule type" value="Genomic_DNA"/>
</dbReference>
<evidence type="ECO:0000313" key="1">
    <source>
        <dbReference type="EMBL" id="KAI8535294.1"/>
    </source>
</evidence>
<reference evidence="1" key="1">
    <citation type="submission" date="2022-02" db="EMBL/GenBank/DDBJ databases">
        <title>Plant Genome Project.</title>
        <authorList>
            <person name="Zhang R.-G."/>
        </authorList>
    </citation>
    <scope>NUCLEOTIDE SEQUENCE</scope>
    <source>
        <strain evidence="1">AT1</strain>
    </source>
</reference>
<sequence>MLEAIGKLPKFKGVIEKAKAFTIFIYAHHTTLALMRKATKKRDIVRPGMTRFATSFLTLQSLAEKK</sequence>
<comment type="caution">
    <text evidence="1">The sequence shown here is derived from an EMBL/GenBank/DDBJ whole genome shotgun (WGS) entry which is preliminary data.</text>
</comment>
<name>A0ACC0M3Z6_RHOML</name>
<proteinExistence type="predicted"/>
<keyword evidence="2" id="KW-1185">Reference proteome</keyword>
<dbReference type="Proteomes" id="UP001062846">
    <property type="component" value="Chromosome 10"/>
</dbReference>
<gene>
    <name evidence="1" type="ORF">RHMOL_Rhmol10G0162700</name>
</gene>